<proteinExistence type="predicted"/>
<protein>
    <submittedName>
        <fullName evidence="1">Type VII secretion system-associated protein</fullName>
    </submittedName>
</protein>
<gene>
    <name evidence="1" type="ORF">QRX50_10220</name>
</gene>
<evidence type="ECO:0000313" key="2">
    <source>
        <dbReference type="Proteomes" id="UP001236014"/>
    </source>
</evidence>
<dbReference type="AlphaFoldDB" id="A0A9Y2IJJ6"/>
<name>A0A9Y2IJJ6_9PSEU</name>
<dbReference type="NCBIfam" id="NF033532">
    <property type="entry name" value="lone7para_assoc"/>
    <property type="match status" value="1"/>
</dbReference>
<organism evidence="1 2">
    <name type="scientific">Amycolatopsis carbonis</name>
    <dbReference type="NCBI Taxonomy" id="715471"/>
    <lineage>
        <taxon>Bacteria</taxon>
        <taxon>Bacillati</taxon>
        <taxon>Actinomycetota</taxon>
        <taxon>Actinomycetes</taxon>
        <taxon>Pseudonocardiales</taxon>
        <taxon>Pseudonocardiaceae</taxon>
        <taxon>Amycolatopsis</taxon>
    </lineage>
</organism>
<sequence length="174" mass="17714">MANDQWVLLVDPAWAPSSAEDGAEVAAPPLAAVVGGWLAGEDGAVGRFEANPAYEPSGPGSPSDPLDAVLRLVARGDADARQLAAILRESTVSVALDVDDGPLVAPSPDNIPCVLATTAPAHRNRVRAAGWLPVAARDLPALLEAHDGVDLLLNPGAPGCTRLLADTVRDALAG</sequence>
<dbReference type="Proteomes" id="UP001236014">
    <property type="component" value="Chromosome"/>
</dbReference>
<dbReference type="KEGG" id="acab:QRX50_10220"/>
<accession>A0A9Y2IJJ6</accession>
<dbReference type="RefSeq" id="WP_285971714.1">
    <property type="nucleotide sequence ID" value="NZ_CP127294.1"/>
</dbReference>
<dbReference type="EMBL" id="CP127294">
    <property type="protein sequence ID" value="WIX81104.1"/>
    <property type="molecule type" value="Genomic_DNA"/>
</dbReference>
<keyword evidence="2" id="KW-1185">Reference proteome</keyword>
<dbReference type="InterPro" id="IPR047659">
    <property type="entry name" value="T7SS_assoc"/>
</dbReference>
<reference evidence="1 2" key="1">
    <citation type="submission" date="2023-06" db="EMBL/GenBank/DDBJ databases">
        <authorList>
            <person name="Oyuntsetseg B."/>
            <person name="Kim S.B."/>
        </authorList>
    </citation>
    <scope>NUCLEOTIDE SEQUENCE [LARGE SCALE GENOMIC DNA]</scope>
    <source>
        <strain evidence="1 2">2-15</strain>
    </source>
</reference>
<evidence type="ECO:0000313" key="1">
    <source>
        <dbReference type="EMBL" id="WIX81104.1"/>
    </source>
</evidence>